<gene>
    <name evidence="7" type="ORF">PVAG01_09688</name>
</gene>
<dbReference type="SUPFAM" id="SSF56317">
    <property type="entry name" value="Carbon-nitrogen hydrolase"/>
    <property type="match status" value="1"/>
</dbReference>
<dbReference type="PROSITE" id="PS00920">
    <property type="entry name" value="NITRIL_CHT_1"/>
    <property type="match status" value="1"/>
</dbReference>
<evidence type="ECO:0000256" key="5">
    <source>
        <dbReference type="PROSITE-ProRule" id="PRU10139"/>
    </source>
</evidence>
<dbReference type="PROSITE" id="PS50263">
    <property type="entry name" value="CN_HYDROLASE"/>
    <property type="match status" value="1"/>
</dbReference>
<proteinExistence type="inferred from homology"/>
<evidence type="ECO:0000256" key="4">
    <source>
        <dbReference type="ARBA" id="ARBA00039045"/>
    </source>
</evidence>
<evidence type="ECO:0000256" key="1">
    <source>
        <dbReference type="ARBA" id="ARBA00008129"/>
    </source>
</evidence>
<evidence type="ECO:0000256" key="2">
    <source>
        <dbReference type="ARBA" id="ARBA00022801"/>
    </source>
</evidence>
<dbReference type="InterPro" id="IPR003010">
    <property type="entry name" value="C-N_Hydrolase"/>
</dbReference>
<dbReference type="InterPro" id="IPR044149">
    <property type="entry name" value="Nitrilases_CHs"/>
</dbReference>
<accession>A0ABR4P8P9</accession>
<dbReference type="PANTHER" id="PTHR46044:SF14">
    <property type="entry name" value="ARYLACETONITRILASE"/>
    <property type="match status" value="1"/>
</dbReference>
<sequence>MDFEVMSTPRIVRVAAVQAESVDFDLQANIEKVVKYITEAAQGGAKLVGFSEVFVPGYPYWIWARSVDMELVQKYIASSLKIDSPEMRLVCATAKENNIAVFLGFVENDERSLYIAQALIGADGEIKMTRRKIKPTHMERTVFGDGSGASLNNVIDLPGIGKVGGLCCWEHSQPLLRHHTSSLGEEIHVAAWPPMLTQNPGKDLWSTSAEGAQNLTRTHSIEGGCFSLYINAVLSKKNCEVQNTTSGALFYTSGGGLTAIYAPDGSDISENTLGVEEEGLVFANLDFSEINRTKHFLDTTGHYSRPDLLWLGTDTREKKHVRLE</sequence>
<dbReference type="PANTHER" id="PTHR46044">
    <property type="entry name" value="NITRILASE"/>
    <property type="match status" value="1"/>
</dbReference>
<keyword evidence="8" id="KW-1185">Reference proteome</keyword>
<evidence type="ECO:0000259" key="6">
    <source>
        <dbReference type="PROSITE" id="PS50263"/>
    </source>
</evidence>
<organism evidence="7 8">
    <name type="scientific">Phlyctema vagabunda</name>
    <dbReference type="NCBI Taxonomy" id="108571"/>
    <lineage>
        <taxon>Eukaryota</taxon>
        <taxon>Fungi</taxon>
        <taxon>Dikarya</taxon>
        <taxon>Ascomycota</taxon>
        <taxon>Pezizomycotina</taxon>
        <taxon>Leotiomycetes</taxon>
        <taxon>Helotiales</taxon>
        <taxon>Dermateaceae</taxon>
        <taxon>Phlyctema</taxon>
    </lineage>
</organism>
<evidence type="ECO:0000313" key="8">
    <source>
        <dbReference type="Proteomes" id="UP001629113"/>
    </source>
</evidence>
<comment type="similarity">
    <text evidence="1">Belongs to the carbon-nitrogen hydrolase superfamily. Nitrilase family.</text>
</comment>
<reference evidence="7 8" key="1">
    <citation type="submission" date="2024-06" db="EMBL/GenBank/DDBJ databases">
        <title>Complete genome of Phlyctema vagabunda strain 19-DSS-EL-015.</title>
        <authorList>
            <person name="Fiorenzani C."/>
        </authorList>
    </citation>
    <scope>NUCLEOTIDE SEQUENCE [LARGE SCALE GENOMIC DNA]</scope>
    <source>
        <strain evidence="7 8">19-DSS-EL-015</strain>
    </source>
</reference>
<dbReference type="Gene3D" id="3.60.110.10">
    <property type="entry name" value="Carbon-nitrogen hydrolase"/>
    <property type="match status" value="1"/>
</dbReference>
<name>A0ABR4P8P9_9HELO</name>
<dbReference type="InterPro" id="IPR036526">
    <property type="entry name" value="C-N_Hydrolase_sf"/>
</dbReference>
<dbReference type="Pfam" id="PF00795">
    <property type="entry name" value="CN_hydrolase"/>
    <property type="match status" value="1"/>
</dbReference>
<dbReference type="InterPro" id="IPR000132">
    <property type="entry name" value="Nitrilase/CN_hydratase_CS"/>
</dbReference>
<comment type="caution">
    <text evidence="7">The sequence shown here is derived from an EMBL/GenBank/DDBJ whole genome shotgun (WGS) entry which is preliminary data.</text>
</comment>
<protein>
    <recommendedName>
        <fullName evidence="4">nitrilase</fullName>
        <ecNumber evidence="4">3.5.5.1</ecNumber>
    </recommendedName>
</protein>
<comment type="catalytic activity">
    <reaction evidence="3">
        <text>a nitrile + 2 H2O = a carboxylate + NH4(+)</text>
        <dbReference type="Rhea" id="RHEA:21724"/>
        <dbReference type="ChEBI" id="CHEBI:15377"/>
        <dbReference type="ChEBI" id="CHEBI:18379"/>
        <dbReference type="ChEBI" id="CHEBI:28938"/>
        <dbReference type="ChEBI" id="CHEBI:29067"/>
        <dbReference type="EC" id="3.5.5.1"/>
    </reaction>
</comment>
<dbReference type="EC" id="3.5.5.1" evidence="4"/>
<feature type="active site" description="Proton acceptor" evidence="5">
    <location>
        <position position="52"/>
    </location>
</feature>
<dbReference type="EMBL" id="JBFCZG010000008">
    <property type="protein sequence ID" value="KAL3419466.1"/>
    <property type="molecule type" value="Genomic_DNA"/>
</dbReference>
<evidence type="ECO:0000313" key="7">
    <source>
        <dbReference type="EMBL" id="KAL3419466.1"/>
    </source>
</evidence>
<dbReference type="Proteomes" id="UP001629113">
    <property type="component" value="Unassembled WGS sequence"/>
</dbReference>
<feature type="domain" description="CN hydrolase" evidence="6">
    <location>
        <begin position="12"/>
        <end position="287"/>
    </location>
</feature>
<evidence type="ECO:0000256" key="3">
    <source>
        <dbReference type="ARBA" id="ARBA00036406"/>
    </source>
</evidence>
<dbReference type="CDD" id="cd07564">
    <property type="entry name" value="nitrilases_CHs"/>
    <property type="match status" value="1"/>
</dbReference>
<dbReference type="PROSITE" id="PS00921">
    <property type="entry name" value="NITRIL_CHT_2"/>
    <property type="match status" value="1"/>
</dbReference>
<keyword evidence="2" id="KW-0378">Hydrolase</keyword>